<keyword evidence="2" id="KW-1185">Reference proteome</keyword>
<evidence type="ECO:0000313" key="2">
    <source>
        <dbReference type="Proteomes" id="UP000799755"/>
    </source>
</evidence>
<proteinExistence type="predicted"/>
<dbReference type="Proteomes" id="UP000799755">
    <property type="component" value="Unassembled WGS sequence"/>
</dbReference>
<protein>
    <submittedName>
        <fullName evidence="1">Uncharacterized protein</fullName>
    </submittedName>
</protein>
<dbReference type="EMBL" id="MU003563">
    <property type="protein sequence ID" value="KAF2462730.1"/>
    <property type="molecule type" value="Genomic_DNA"/>
</dbReference>
<organism evidence="1 2">
    <name type="scientific">Lindgomyces ingoldianus</name>
    <dbReference type="NCBI Taxonomy" id="673940"/>
    <lineage>
        <taxon>Eukaryota</taxon>
        <taxon>Fungi</taxon>
        <taxon>Dikarya</taxon>
        <taxon>Ascomycota</taxon>
        <taxon>Pezizomycotina</taxon>
        <taxon>Dothideomycetes</taxon>
        <taxon>Pleosporomycetidae</taxon>
        <taxon>Pleosporales</taxon>
        <taxon>Lindgomycetaceae</taxon>
        <taxon>Lindgomyces</taxon>
    </lineage>
</organism>
<name>A0ACB6Q879_9PLEO</name>
<gene>
    <name evidence="1" type="ORF">BDR25DRAFT_363572</name>
</gene>
<evidence type="ECO:0000313" key="1">
    <source>
        <dbReference type="EMBL" id="KAF2462730.1"/>
    </source>
</evidence>
<accession>A0ACB6Q879</accession>
<reference evidence="1" key="1">
    <citation type="journal article" date="2020" name="Stud. Mycol.">
        <title>101 Dothideomycetes genomes: a test case for predicting lifestyles and emergence of pathogens.</title>
        <authorList>
            <person name="Haridas S."/>
            <person name="Albert R."/>
            <person name="Binder M."/>
            <person name="Bloem J."/>
            <person name="Labutti K."/>
            <person name="Salamov A."/>
            <person name="Andreopoulos B."/>
            <person name="Baker S."/>
            <person name="Barry K."/>
            <person name="Bills G."/>
            <person name="Bluhm B."/>
            <person name="Cannon C."/>
            <person name="Castanera R."/>
            <person name="Culley D."/>
            <person name="Daum C."/>
            <person name="Ezra D."/>
            <person name="Gonzalez J."/>
            <person name="Henrissat B."/>
            <person name="Kuo A."/>
            <person name="Liang C."/>
            <person name="Lipzen A."/>
            <person name="Lutzoni F."/>
            <person name="Magnuson J."/>
            <person name="Mondo S."/>
            <person name="Nolan M."/>
            <person name="Ohm R."/>
            <person name="Pangilinan J."/>
            <person name="Park H.-J."/>
            <person name="Ramirez L."/>
            <person name="Alfaro M."/>
            <person name="Sun H."/>
            <person name="Tritt A."/>
            <person name="Yoshinaga Y."/>
            <person name="Zwiers L.-H."/>
            <person name="Turgeon B."/>
            <person name="Goodwin S."/>
            <person name="Spatafora J."/>
            <person name="Crous P."/>
            <person name="Grigoriev I."/>
        </authorList>
    </citation>
    <scope>NUCLEOTIDE SEQUENCE</scope>
    <source>
        <strain evidence="1">ATCC 200398</strain>
    </source>
</reference>
<sequence>MKMGMKIETRARGRLLTGTIHILNEEVCRLPPSSQTHGIFVGRFYSLPSHSKIRATHRDPLLSYFHCFRETCWSLDELRQGRSPPKSPPWMKKIHTKKEFRSATSPLCPCMPANIVSSWDITIYNCAPIQTNIYQTYSKGADCPVYNPIQRRIQRFVAILKASQIQYHWINRRFFFNSYDWKPFSGEGKNEVNSALMGEMLERKPSKYLTVPNNNTPKLPLICMYALSVQVPYFRN</sequence>
<comment type="caution">
    <text evidence="1">The sequence shown here is derived from an EMBL/GenBank/DDBJ whole genome shotgun (WGS) entry which is preliminary data.</text>
</comment>